<evidence type="ECO:0000313" key="1">
    <source>
        <dbReference type="EMBL" id="KKM95417.1"/>
    </source>
</evidence>
<reference evidence="1" key="1">
    <citation type="journal article" date="2015" name="Nature">
        <title>Complex archaea that bridge the gap between prokaryotes and eukaryotes.</title>
        <authorList>
            <person name="Spang A."/>
            <person name="Saw J.H."/>
            <person name="Jorgensen S.L."/>
            <person name="Zaremba-Niedzwiedzka K."/>
            <person name="Martijn J."/>
            <person name="Lind A.E."/>
            <person name="van Eijk R."/>
            <person name="Schleper C."/>
            <person name="Guy L."/>
            <person name="Ettema T.J."/>
        </authorList>
    </citation>
    <scope>NUCLEOTIDE SEQUENCE</scope>
</reference>
<accession>A0A0F9PQJ0</accession>
<sequence length="273" mass="31524">MQKKEKLTLLICLSVLIFSTFIFPVRAAPIEVYGWEYYNGTLYEDKIKIQTDAVYIDTTQGGVCPYGIWFYGRNEYNDWSWFSTRVYIKFYARVKFEKISIVPPRVPVTYWDPAPDGFIKWQGEYSYNPSPSNWQWTVGVQDKYYSFSAQYTPSASASWNTANSISGDYRYLGYFRSSMSGQNHHFHALLKLHIVNSEATAWASGKYFINGPYDWIERILQIRVKMVVYFQYEFFGWRTAKTVTHILGDGAVLPTPGGGTDLNYIPLVEGTVG</sequence>
<proteinExistence type="predicted"/>
<dbReference type="EMBL" id="LAZR01006010">
    <property type="protein sequence ID" value="KKM95417.1"/>
    <property type="molecule type" value="Genomic_DNA"/>
</dbReference>
<organism evidence="1">
    <name type="scientific">marine sediment metagenome</name>
    <dbReference type="NCBI Taxonomy" id="412755"/>
    <lineage>
        <taxon>unclassified sequences</taxon>
        <taxon>metagenomes</taxon>
        <taxon>ecological metagenomes</taxon>
    </lineage>
</organism>
<gene>
    <name evidence="1" type="ORF">LCGC14_1188470</name>
</gene>
<dbReference type="AlphaFoldDB" id="A0A0F9PQJ0"/>
<comment type="caution">
    <text evidence="1">The sequence shown here is derived from an EMBL/GenBank/DDBJ whole genome shotgun (WGS) entry which is preliminary data.</text>
</comment>
<name>A0A0F9PQJ0_9ZZZZ</name>
<protein>
    <submittedName>
        <fullName evidence="1">Uncharacterized protein</fullName>
    </submittedName>
</protein>